<organism evidence="1 2">
    <name type="scientific">Chondromyces apiculatus DSM 436</name>
    <dbReference type="NCBI Taxonomy" id="1192034"/>
    <lineage>
        <taxon>Bacteria</taxon>
        <taxon>Pseudomonadati</taxon>
        <taxon>Myxococcota</taxon>
        <taxon>Polyangia</taxon>
        <taxon>Polyangiales</taxon>
        <taxon>Polyangiaceae</taxon>
        <taxon>Chondromyces</taxon>
    </lineage>
</organism>
<dbReference type="EMBL" id="ASRX01000015">
    <property type="protein sequence ID" value="EYF06676.1"/>
    <property type="molecule type" value="Genomic_DNA"/>
</dbReference>
<evidence type="ECO:0000313" key="1">
    <source>
        <dbReference type="EMBL" id="EYF06676.1"/>
    </source>
</evidence>
<evidence type="ECO:0000313" key="2">
    <source>
        <dbReference type="Proteomes" id="UP000019678"/>
    </source>
</evidence>
<protein>
    <submittedName>
        <fullName evidence="1">Uncharacterized protein</fullName>
    </submittedName>
</protein>
<gene>
    <name evidence="1" type="ORF">CAP_1806</name>
</gene>
<name>A0A017TDK6_9BACT</name>
<proteinExistence type="predicted"/>
<dbReference type="Proteomes" id="UP000019678">
    <property type="component" value="Unassembled WGS sequence"/>
</dbReference>
<dbReference type="RefSeq" id="WP_156040700.1">
    <property type="nucleotide sequence ID" value="NZ_ASRX01000015.1"/>
</dbReference>
<dbReference type="STRING" id="1192034.CAP_1806"/>
<keyword evidence="2" id="KW-1185">Reference proteome</keyword>
<accession>A0A017TDK6</accession>
<dbReference type="AlphaFoldDB" id="A0A017TDK6"/>
<sequence>MAEHKLHKAWDRELAPTFCPDTLLVYKALNPHQALSISARMSLKVLI</sequence>
<comment type="caution">
    <text evidence="1">The sequence shown here is derived from an EMBL/GenBank/DDBJ whole genome shotgun (WGS) entry which is preliminary data.</text>
</comment>
<reference evidence="1 2" key="1">
    <citation type="submission" date="2013-05" db="EMBL/GenBank/DDBJ databases">
        <title>Genome assembly of Chondromyces apiculatus DSM 436.</title>
        <authorList>
            <person name="Sharma G."/>
            <person name="Khatri I."/>
            <person name="Kaur C."/>
            <person name="Mayilraj S."/>
            <person name="Subramanian S."/>
        </authorList>
    </citation>
    <scope>NUCLEOTIDE SEQUENCE [LARGE SCALE GENOMIC DNA]</scope>
    <source>
        <strain evidence="1 2">DSM 436</strain>
    </source>
</reference>